<dbReference type="EMBL" id="JAWDJX010000041">
    <property type="protein sequence ID" value="KAK3049254.1"/>
    <property type="molecule type" value="Genomic_DNA"/>
</dbReference>
<dbReference type="AlphaFoldDB" id="A0AAJ0D8S2"/>
<keyword evidence="2" id="KW-1185">Reference proteome</keyword>
<comment type="caution">
    <text evidence="1">The sequence shown here is derived from an EMBL/GenBank/DDBJ whole genome shotgun (WGS) entry which is preliminary data.</text>
</comment>
<gene>
    <name evidence="1" type="ORF">LTR09_009432</name>
</gene>
<sequence>MERRLTLHPKLAITTGTRTNLITGGWGCACAGSTTADLYTSIGTDATHLIYCATDGALVDPISTTTASFEVLCTEDKVPAVWSSYSISDFVVSQATALGPYQTGFADMIEYQLPGLGVESYSCTWSYGVRILEIAIANMVNHLNDILQGAKATILNMTPLIQTFPGTFNSRNVTKLGGGGSTPFGIAASSLYLVGSLAALIPGVGIVEAGGQAAFKFGSLGAGAYAAGSAAGVGNLAAGTKQTTLETQLTSTLLNLKFEDAASISYLLGNLSKSLNDGFEAFATSRMNEVPPPGFETDPTYLPQLLSGGSFAGLLKGAFTQEMADNFTAAIAGPGINLLWQYSGVVVAKVHKDNFPVDPCSGDTLLAASDKYCDVDGNMFSIQCLPDQAFGTTIKDGGLTDPTEWEAPGFSELSAYNLTVYDITQSAWSNQQKYGPGSTGPDPQDFINNLINEQPQNLPQDQYIFFNFWVCDFDKIDLTGNTHSVGQDQCGDYTAENAQCWFYFILAAVCPRKCYPDHTRLSWSEH</sequence>
<evidence type="ECO:0000313" key="1">
    <source>
        <dbReference type="EMBL" id="KAK3049254.1"/>
    </source>
</evidence>
<evidence type="ECO:0000313" key="2">
    <source>
        <dbReference type="Proteomes" id="UP001271007"/>
    </source>
</evidence>
<organism evidence="1 2">
    <name type="scientific">Extremus antarcticus</name>
    <dbReference type="NCBI Taxonomy" id="702011"/>
    <lineage>
        <taxon>Eukaryota</taxon>
        <taxon>Fungi</taxon>
        <taxon>Dikarya</taxon>
        <taxon>Ascomycota</taxon>
        <taxon>Pezizomycotina</taxon>
        <taxon>Dothideomycetes</taxon>
        <taxon>Dothideomycetidae</taxon>
        <taxon>Mycosphaerellales</taxon>
        <taxon>Extremaceae</taxon>
        <taxon>Extremus</taxon>
    </lineage>
</organism>
<dbReference type="Proteomes" id="UP001271007">
    <property type="component" value="Unassembled WGS sequence"/>
</dbReference>
<dbReference type="PROSITE" id="PS51257">
    <property type="entry name" value="PROKAR_LIPOPROTEIN"/>
    <property type="match status" value="1"/>
</dbReference>
<reference evidence="1" key="1">
    <citation type="submission" date="2023-04" db="EMBL/GenBank/DDBJ databases">
        <title>Black Yeasts Isolated from many extreme environments.</title>
        <authorList>
            <person name="Coleine C."/>
            <person name="Stajich J.E."/>
            <person name="Selbmann L."/>
        </authorList>
    </citation>
    <scope>NUCLEOTIDE SEQUENCE</scope>
    <source>
        <strain evidence="1">CCFEE 5312</strain>
    </source>
</reference>
<protein>
    <submittedName>
        <fullName evidence="1">Uncharacterized protein</fullName>
    </submittedName>
</protein>
<accession>A0AAJ0D8S2</accession>
<name>A0AAJ0D8S2_9PEZI</name>
<proteinExistence type="predicted"/>